<name>A0A7J7G590_CAMSI</name>
<comment type="subcellular location">
    <subcellularLocation>
        <location evidence="7">Endoplasmic reticulum membrane</location>
        <topology evidence="7">Multi-pass membrane protein</topology>
    </subcellularLocation>
    <subcellularLocation>
        <location evidence="1">Membrane</location>
        <topology evidence="1">Multi-pass membrane protein</topology>
    </subcellularLocation>
</comment>
<evidence type="ECO:0000256" key="7">
    <source>
        <dbReference type="RuleBase" id="RU365084"/>
    </source>
</evidence>
<keyword evidence="3" id="KW-0677">Repeat</keyword>
<accession>A0A7J7G590</accession>
<keyword evidence="5 7" id="KW-0472">Membrane</keyword>
<dbReference type="NCBIfam" id="TIGR00756">
    <property type="entry name" value="PPR"/>
    <property type="match status" value="1"/>
</dbReference>
<comment type="similarity">
    <text evidence="7">Belongs to the DPM2 family.</text>
</comment>
<evidence type="ECO:0000256" key="3">
    <source>
        <dbReference type="ARBA" id="ARBA00022737"/>
    </source>
</evidence>
<evidence type="ECO:0000256" key="6">
    <source>
        <dbReference type="PROSITE-ProRule" id="PRU00708"/>
    </source>
</evidence>
<dbReference type="Proteomes" id="UP000593564">
    <property type="component" value="Unassembled WGS sequence"/>
</dbReference>
<dbReference type="UniPathway" id="UPA00378"/>
<dbReference type="InterPro" id="IPR002885">
    <property type="entry name" value="PPR_rpt"/>
</dbReference>
<dbReference type="PROSITE" id="PS51375">
    <property type="entry name" value="PPR"/>
    <property type="match status" value="1"/>
</dbReference>
<protein>
    <recommendedName>
        <fullName evidence="7">Dolichol phosphate-mannose biosynthesis regulatory protein</fullName>
    </recommendedName>
</protein>
<keyword evidence="2 7" id="KW-0812">Transmembrane</keyword>
<dbReference type="Pfam" id="PF07297">
    <property type="entry name" value="DPM2"/>
    <property type="match status" value="1"/>
</dbReference>
<proteinExistence type="inferred from homology"/>
<comment type="pathway">
    <text evidence="7">Protein modification; protein glycosylation.</text>
</comment>
<reference evidence="9" key="1">
    <citation type="journal article" date="2020" name="Nat. Commun.">
        <title>Genome assembly of wild tea tree DASZ reveals pedigree and selection history of tea varieties.</title>
        <authorList>
            <person name="Zhang W."/>
            <person name="Zhang Y."/>
            <person name="Qiu H."/>
            <person name="Guo Y."/>
            <person name="Wan H."/>
            <person name="Zhang X."/>
            <person name="Scossa F."/>
            <person name="Alseekh S."/>
            <person name="Zhang Q."/>
            <person name="Wang P."/>
            <person name="Xu L."/>
            <person name="Schmidt M.H."/>
            <person name="Jia X."/>
            <person name="Li D."/>
            <person name="Zhu A."/>
            <person name="Guo F."/>
            <person name="Chen W."/>
            <person name="Ni D."/>
            <person name="Usadel B."/>
            <person name="Fernie A.R."/>
            <person name="Wen W."/>
        </authorList>
    </citation>
    <scope>NUCLEOTIDE SEQUENCE [LARGE SCALE GENOMIC DNA]</scope>
    <source>
        <strain evidence="9">cv. G240</strain>
    </source>
</reference>
<evidence type="ECO:0000313" key="9">
    <source>
        <dbReference type="Proteomes" id="UP000593564"/>
    </source>
</evidence>
<comment type="function">
    <text evidence="7">Regulatory subunit of the dolichol-phosphate mannose (DPM) synthase complex; essential for the ER localization.</text>
</comment>
<evidence type="ECO:0000256" key="1">
    <source>
        <dbReference type="ARBA" id="ARBA00004141"/>
    </source>
</evidence>
<dbReference type="GO" id="GO:0030234">
    <property type="term" value="F:enzyme regulator activity"/>
    <property type="evidence" value="ECO:0007669"/>
    <property type="project" value="UniProtKB-UniRule"/>
</dbReference>
<keyword evidence="7" id="KW-0256">Endoplasmic reticulum</keyword>
<reference evidence="8 9" key="2">
    <citation type="submission" date="2020-07" db="EMBL/GenBank/DDBJ databases">
        <title>Genome assembly of wild tea tree DASZ reveals pedigree and selection history of tea varieties.</title>
        <authorList>
            <person name="Zhang W."/>
        </authorList>
    </citation>
    <scope>NUCLEOTIDE SEQUENCE [LARGE SCALE GENOMIC DNA]</scope>
    <source>
        <strain evidence="9">cv. G240</strain>
        <tissue evidence="8">Leaf</tissue>
    </source>
</reference>
<dbReference type="GO" id="GO:0009451">
    <property type="term" value="P:RNA modification"/>
    <property type="evidence" value="ECO:0007669"/>
    <property type="project" value="InterPro"/>
</dbReference>
<evidence type="ECO:0000256" key="2">
    <source>
        <dbReference type="ARBA" id="ARBA00022692"/>
    </source>
</evidence>
<dbReference type="Pfam" id="PF13041">
    <property type="entry name" value="PPR_2"/>
    <property type="match status" value="1"/>
</dbReference>
<organism evidence="8 9">
    <name type="scientific">Camellia sinensis</name>
    <name type="common">Tea plant</name>
    <name type="synonym">Thea sinensis</name>
    <dbReference type="NCBI Taxonomy" id="4442"/>
    <lineage>
        <taxon>Eukaryota</taxon>
        <taxon>Viridiplantae</taxon>
        <taxon>Streptophyta</taxon>
        <taxon>Embryophyta</taxon>
        <taxon>Tracheophyta</taxon>
        <taxon>Spermatophyta</taxon>
        <taxon>Magnoliopsida</taxon>
        <taxon>eudicotyledons</taxon>
        <taxon>Gunneridae</taxon>
        <taxon>Pentapetalae</taxon>
        <taxon>asterids</taxon>
        <taxon>Ericales</taxon>
        <taxon>Theaceae</taxon>
        <taxon>Camellia</taxon>
    </lineage>
</organism>
<dbReference type="GO" id="GO:0180047">
    <property type="term" value="P:dolichol phosphate mannose biosynthetic process"/>
    <property type="evidence" value="ECO:0007669"/>
    <property type="project" value="InterPro"/>
</dbReference>
<sequence>MTNVISLWLDDFTYASALAACAGIASVRHGKQIHAHLIRTKPDGDPGVDNALVNIIIAGFGNHGHEAKAVELFEQMKELGLKPDSVTFIALLTACNRAGIVDEGQAYFNSMNEIYVIAPDIEHFSCLIDLLRQAGRLKEAVEYIEKFPSGHDPVVLSFSPNIWVLTLGQRRLAAQCLTLKSHKNGISRPGCWLSIIFYYTFWVIILPFVDGDHFIHKYFLPQEYAILIPVFAAVALLNFLSIFIGRVMLKSKKKMKKA</sequence>
<feature type="repeat" description="PPR" evidence="6">
    <location>
        <begin position="49"/>
        <end position="83"/>
    </location>
</feature>
<keyword evidence="9" id="KW-1185">Reference proteome</keyword>
<comment type="caution">
    <text evidence="8">The sequence shown here is derived from an EMBL/GenBank/DDBJ whole genome shotgun (WGS) entry which is preliminary data.</text>
</comment>
<keyword evidence="4 7" id="KW-1133">Transmembrane helix</keyword>
<evidence type="ECO:0000256" key="4">
    <source>
        <dbReference type="ARBA" id="ARBA00022989"/>
    </source>
</evidence>
<dbReference type="InterPro" id="IPR011990">
    <property type="entry name" value="TPR-like_helical_dom_sf"/>
</dbReference>
<evidence type="ECO:0000256" key="5">
    <source>
        <dbReference type="ARBA" id="ARBA00023136"/>
    </source>
</evidence>
<feature type="transmembrane region" description="Helical" evidence="7">
    <location>
        <begin position="224"/>
        <end position="249"/>
    </location>
</feature>
<feature type="transmembrane region" description="Helical" evidence="7">
    <location>
        <begin position="190"/>
        <end position="209"/>
    </location>
</feature>
<dbReference type="EMBL" id="JACBKZ010000013">
    <property type="protein sequence ID" value="KAF5935900.1"/>
    <property type="molecule type" value="Genomic_DNA"/>
</dbReference>
<dbReference type="InterPro" id="IPR046960">
    <property type="entry name" value="PPR_At4g14850-like_plant"/>
</dbReference>
<dbReference type="PANTHER" id="PTHR47926:SF452">
    <property type="entry name" value="PENTATRICOPEPTIDE REPEAT-CONTAINING PROTEIN"/>
    <property type="match status" value="1"/>
</dbReference>
<evidence type="ECO:0000313" key="8">
    <source>
        <dbReference type="EMBL" id="KAF5935900.1"/>
    </source>
</evidence>
<dbReference type="Gene3D" id="1.25.40.10">
    <property type="entry name" value="Tetratricopeptide repeat domain"/>
    <property type="match status" value="1"/>
</dbReference>
<dbReference type="AlphaFoldDB" id="A0A7J7G590"/>
<dbReference type="Pfam" id="PF01535">
    <property type="entry name" value="PPR"/>
    <property type="match status" value="1"/>
</dbReference>
<dbReference type="GO" id="GO:0005789">
    <property type="term" value="C:endoplasmic reticulum membrane"/>
    <property type="evidence" value="ECO:0007669"/>
    <property type="project" value="UniProtKB-SubCell"/>
</dbReference>
<comment type="subunit">
    <text evidence="7">Component of the dolichol-phosphate mannose (DPM) synthase complex.</text>
</comment>
<gene>
    <name evidence="8" type="ORF">HYC85_027029</name>
</gene>
<dbReference type="InterPro" id="IPR009914">
    <property type="entry name" value="DPM2"/>
</dbReference>
<dbReference type="GO" id="GO:0003723">
    <property type="term" value="F:RNA binding"/>
    <property type="evidence" value="ECO:0007669"/>
    <property type="project" value="InterPro"/>
</dbReference>
<dbReference type="PANTHER" id="PTHR47926">
    <property type="entry name" value="PENTATRICOPEPTIDE REPEAT-CONTAINING PROTEIN"/>
    <property type="match status" value="1"/>
</dbReference>